<evidence type="ECO:0000256" key="1">
    <source>
        <dbReference type="SAM" id="Phobius"/>
    </source>
</evidence>
<dbReference type="EMBL" id="EAAA01001321">
    <property type="status" value="NOT_ANNOTATED_CDS"/>
    <property type="molecule type" value="Genomic_DNA"/>
</dbReference>
<reference evidence="2" key="3">
    <citation type="submission" date="2025-08" db="UniProtKB">
        <authorList>
            <consortium name="Ensembl"/>
        </authorList>
    </citation>
    <scope>IDENTIFICATION</scope>
</reference>
<keyword evidence="3" id="KW-1185">Reference proteome</keyword>
<keyword evidence="1" id="KW-0472">Membrane</keyword>
<dbReference type="InParanoid" id="F7AH44"/>
<dbReference type="HOGENOM" id="CLU_3207326_0_0_1"/>
<reference evidence="2" key="4">
    <citation type="submission" date="2025-09" db="UniProtKB">
        <authorList>
            <consortium name="Ensembl"/>
        </authorList>
    </citation>
    <scope>IDENTIFICATION</scope>
</reference>
<sequence>MSRAMQHTKQSVKVYTKRNFQTFILFANNNIILTFQYFVQSADVY</sequence>
<organism evidence="2 3">
    <name type="scientific">Ciona intestinalis</name>
    <name type="common">Transparent sea squirt</name>
    <name type="synonym">Ascidia intestinalis</name>
    <dbReference type="NCBI Taxonomy" id="7719"/>
    <lineage>
        <taxon>Eukaryota</taxon>
        <taxon>Metazoa</taxon>
        <taxon>Chordata</taxon>
        <taxon>Tunicata</taxon>
        <taxon>Ascidiacea</taxon>
        <taxon>Phlebobranchia</taxon>
        <taxon>Cionidae</taxon>
        <taxon>Ciona</taxon>
    </lineage>
</organism>
<keyword evidence="1" id="KW-0812">Transmembrane</keyword>
<protein>
    <submittedName>
        <fullName evidence="2">Uncharacterized protein</fullName>
    </submittedName>
</protein>
<accession>F7AH44</accession>
<proteinExistence type="predicted"/>
<evidence type="ECO:0000313" key="3">
    <source>
        <dbReference type="Proteomes" id="UP000008144"/>
    </source>
</evidence>
<keyword evidence="1" id="KW-1133">Transmembrane helix</keyword>
<reference evidence="2" key="2">
    <citation type="journal article" date="2008" name="Genome Biol.">
        <title>Improved genome assembly and evidence-based global gene model set for the chordate Ciona intestinalis: new insight into intron and operon populations.</title>
        <authorList>
            <person name="Satou Y."/>
            <person name="Mineta K."/>
            <person name="Ogasawara M."/>
            <person name="Sasakura Y."/>
            <person name="Shoguchi E."/>
            <person name="Ueno K."/>
            <person name="Yamada L."/>
            <person name="Matsumoto J."/>
            <person name="Wasserscheid J."/>
            <person name="Dewar K."/>
            <person name="Wiley G.B."/>
            <person name="Macmil S.L."/>
            <person name="Roe B.A."/>
            <person name="Zeller R.W."/>
            <person name="Hastings K.E."/>
            <person name="Lemaire P."/>
            <person name="Lindquist E."/>
            <person name="Endo T."/>
            <person name="Hotta K."/>
            <person name="Inaba K."/>
        </authorList>
    </citation>
    <scope>NUCLEOTIDE SEQUENCE [LARGE SCALE GENOMIC DNA]</scope>
    <source>
        <strain evidence="2">wild type</strain>
    </source>
</reference>
<dbReference type="AlphaFoldDB" id="F7AH44"/>
<evidence type="ECO:0000313" key="2">
    <source>
        <dbReference type="Ensembl" id="ENSCINP00000029602.2"/>
    </source>
</evidence>
<reference evidence="3" key="1">
    <citation type="journal article" date="2002" name="Science">
        <title>The draft genome of Ciona intestinalis: insights into chordate and vertebrate origins.</title>
        <authorList>
            <person name="Dehal P."/>
            <person name="Satou Y."/>
            <person name="Campbell R.K."/>
            <person name="Chapman J."/>
            <person name="Degnan B."/>
            <person name="De Tomaso A."/>
            <person name="Davidson B."/>
            <person name="Di Gregorio A."/>
            <person name="Gelpke M."/>
            <person name="Goodstein D.M."/>
            <person name="Harafuji N."/>
            <person name="Hastings K.E."/>
            <person name="Ho I."/>
            <person name="Hotta K."/>
            <person name="Huang W."/>
            <person name="Kawashima T."/>
            <person name="Lemaire P."/>
            <person name="Martinez D."/>
            <person name="Meinertzhagen I.A."/>
            <person name="Necula S."/>
            <person name="Nonaka M."/>
            <person name="Putnam N."/>
            <person name="Rash S."/>
            <person name="Saiga H."/>
            <person name="Satake M."/>
            <person name="Terry A."/>
            <person name="Yamada L."/>
            <person name="Wang H.G."/>
            <person name="Awazu S."/>
            <person name="Azumi K."/>
            <person name="Boore J."/>
            <person name="Branno M."/>
            <person name="Chin-Bow S."/>
            <person name="DeSantis R."/>
            <person name="Doyle S."/>
            <person name="Francino P."/>
            <person name="Keys D.N."/>
            <person name="Haga S."/>
            <person name="Hayashi H."/>
            <person name="Hino K."/>
            <person name="Imai K.S."/>
            <person name="Inaba K."/>
            <person name="Kano S."/>
            <person name="Kobayashi K."/>
            <person name="Kobayashi M."/>
            <person name="Lee B.I."/>
            <person name="Makabe K.W."/>
            <person name="Manohar C."/>
            <person name="Matassi G."/>
            <person name="Medina M."/>
            <person name="Mochizuki Y."/>
            <person name="Mount S."/>
            <person name="Morishita T."/>
            <person name="Miura S."/>
            <person name="Nakayama A."/>
            <person name="Nishizaka S."/>
            <person name="Nomoto H."/>
            <person name="Ohta F."/>
            <person name="Oishi K."/>
            <person name="Rigoutsos I."/>
            <person name="Sano M."/>
            <person name="Sasaki A."/>
            <person name="Sasakura Y."/>
            <person name="Shoguchi E."/>
            <person name="Shin-i T."/>
            <person name="Spagnuolo A."/>
            <person name="Stainier D."/>
            <person name="Suzuki M.M."/>
            <person name="Tassy O."/>
            <person name="Takatori N."/>
            <person name="Tokuoka M."/>
            <person name="Yagi K."/>
            <person name="Yoshizaki F."/>
            <person name="Wada S."/>
            <person name="Zhang C."/>
            <person name="Hyatt P.D."/>
            <person name="Larimer F."/>
            <person name="Detter C."/>
            <person name="Doggett N."/>
            <person name="Glavina T."/>
            <person name="Hawkins T."/>
            <person name="Richardson P."/>
            <person name="Lucas S."/>
            <person name="Kohara Y."/>
            <person name="Levine M."/>
            <person name="Satoh N."/>
            <person name="Rokhsar D.S."/>
        </authorList>
    </citation>
    <scope>NUCLEOTIDE SEQUENCE [LARGE SCALE GENOMIC DNA]</scope>
</reference>
<dbReference type="Proteomes" id="UP000008144">
    <property type="component" value="Chromosome 14"/>
</dbReference>
<dbReference type="Ensembl" id="ENSCINT00000029848.2">
    <property type="protein sequence ID" value="ENSCINP00000029602.2"/>
    <property type="gene ID" value="ENSCING00000017531.2"/>
</dbReference>
<name>F7AH44_CIOIN</name>
<feature type="transmembrane region" description="Helical" evidence="1">
    <location>
        <begin position="20"/>
        <end position="39"/>
    </location>
</feature>